<dbReference type="PANTHER" id="PTHR30273">
    <property type="entry name" value="PERIPLASMIC SIGNAL SENSOR AND SIGMA FACTOR ACTIVATOR FECR-RELATED"/>
    <property type="match status" value="1"/>
</dbReference>
<feature type="domain" description="FecR N-terminal" evidence="3">
    <location>
        <begin position="6"/>
        <end position="46"/>
    </location>
</feature>
<dbReference type="AlphaFoldDB" id="A0A1G4SUE7"/>
<keyword evidence="1" id="KW-1133">Transmembrane helix</keyword>
<dbReference type="PIRSF" id="PIRSF018266">
    <property type="entry name" value="FecR"/>
    <property type="match status" value="1"/>
</dbReference>
<dbReference type="PANTHER" id="PTHR30273:SF2">
    <property type="entry name" value="PROTEIN FECR"/>
    <property type="match status" value="1"/>
</dbReference>
<dbReference type="Pfam" id="PF04773">
    <property type="entry name" value="FecR"/>
    <property type="match status" value="1"/>
</dbReference>
<feature type="transmembrane region" description="Helical" evidence="1">
    <location>
        <begin position="84"/>
        <end position="105"/>
    </location>
</feature>
<sequence length="323" mass="35465">MSRIDEEATRWVARLSHEVGADVRAEFDAWHDADPRHQGAYLRAEAAWTMLDRAEVLTHGDTLLARRALAEKLKRHRASVSRRYVMGGAVAASLTGAVAVGYVLANRLSVATGVGELRSIPLKDRSIASVNTDSQIDVDMTPQIRHVALVKGEAWFEVTKNPAVPFVVSAGDIRVRAVGTAFSVRRREGGADVLVTEGTVEAWNVNDKNKRVTLTAGHEAFVPVKAETVEVTYRPEEVERRLAWREREIVLNSETLAEAVAEFNRYNSRRIVIADPALGEQKLVGGFHVDQPETFARAVQTALNVPVSETDDRIIIGTASASL</sequence>
<dbReference type="InterPro" id="IPR032623">
    <property type="entry name" value="FecR_N"/>
</dbReference>
<dbReference type="RefSeq" id="WP_090649470.1">
    <property type="nucleotide sequence ID" value="NZ_CBCRYE010000003.1"/>
</dbReference>
<dbReference type="Proteomes" id="UP000199150">
    <property type="component" value="Unassembled WGS sequence"/>
</dbReference>
<protein>
    <submittedName>
        <fullName evidence="4">FecR family protein</fullName>
    </submittedName>
</protein>
<dbReference type="EMBL" id="FMTS01000005">
    <property type="protein sequence ID" value="SCW72225.1"/>
    <property type="molecule type" value="Genomic_DNA"/>
</dbReference>
<keyword evidence="5" id="KW-1185">Reference proteome</keyword>
<evidence type="ECO:0000313" key="4">
    <source>
        <dbReference type="EMBL" id="SCW72225.1"/>
    </source>
</evidence>
<dbReference type="OrthoDB" id="7462608at2"/>
<evidence type="ECO:0000259" key="3">
    <source>
        <dbReference type="Pfam" id="PF16220"/>
    </source>
</evidence>
<name>A0A1G4SUE7_9CAUL</name>
<dbReference type="InterPro" id="IPR012373">
    <property type="entry name" value="Ferrdict_sens_TM"/>
</dbReference>
<dbReference type="InterPro" id="IPR006860">
    <property type="entry name" value="FecR"/>
</dbReference>
<gene>
    <name evidence="4" type="ORF">SAMN02927928_2909</name>
</gene>
<dbReference type="GO" id="GO:0016989">
    <property type="term" value="F:sigma factor antagonist activity"/>
    <property type="evidence" value="ECO:0007669"/>
    <property type="project" value="TreeGrafter"/>
</dbReference>
<evidence type="ECO:0000256" key="1">
    <source>
        <dbReference type="SAM" id="Phobius"/>
    </source>
</evidence>
<reference evidence="5" key="1">
    <citation type="submission" date="2016-10" db="EMBL/GenBank/DDBJ databases">
        <authorList>
            <person name="Varghese N."/>
            <person name="Submissions S."/>
        </authorList>
    </citation>
    <scope>NUCLEOTIDE SEQUENCE [LARGE SCALE GENOMIC DNA]</scope>
    <source>
        <strain evidence="5">CGMCC 1.3431</strain>
    </source>
</reference>
<dbReference type="Pfam" id="PF16220">
    <property type="entry name" value="DUF4880"/>
    <property type="match status" value="1"/>
</dbReference>
<proteinExistence type="predicted"/>
<keyword evidence="1" id="KW-0472">Membrane</keyword>
<feature type="domain" description="FecR protein" evidence="2">
    <location>
        <begin position="110"/>
        <end position="201"/>
    </location>
</feature>
<evidence type="ECO:0000259" key="2">
    <source>
        <dbReference type="Pfam" id="PF04773"/>
    </source>
</evidence>
<accession>A0A1G4SUE7</accession>
<dbReference type="STRING" id="260084.SAMN02927928_2909"/>
<keyword evidence="1" id="KW-0812">Transmembrane</keyword>
<dbReference type="Gene3D" id="2.60.120.1440">
    <property type="match status" value="1"/>
</dbReference>
<organism evidence="4 5">
    <name type="scientific">Asticcacaulis taihuensis</name>
    <dbReference type="NCBI Taxonomy" id="260084"/>
    <lineage>
        <taxon>Bacteria</taxon>
        <taxon>Pseudomonadati</taxon>
        <taxon>Pseudomonadota</taxon>
        <taxon>Alphaproteobacteria</taxon>
        <taxon>Caulobacterales</taxon>
        <taxon>Caulobacteraceae</taxon>
        <taxon>Asticcacaulis</taxon>
    </lineage>
</organism>
<evidence type="ECO:0000313" key="5">
    <source>
        <dbReference type="Proteomes" id="UP000199150"/>
    </source>
</evidence>